<protein>
    <recommendedName>
        <fullName evidence="10">ABC transmembrane type-1 domain-containing protein</fullName>
    </recommendedName>
</protein>
<proteinExistence type="predicted"/>
<evidence type="ECO:0000256" key="9">
    <source>
        <dbReference type="SAM" id="Phobius"/>
    </source>
</evidence>
<dbReference type="Gene3D" id="1.20.1560.10">
    <property type="entry name" value="ABC transporter type 1, transmembrane domain"/>
    <property type="match status" value="1"/>
</dbReference>
<keyword evidence="7 9" id="KW-1133">Transmembrane helix</keyword>
<reference evidence="11" key="1">
    <citation type="journal article" date="2023" name="Insect Mol. Biol.">
        <title>Genome sequencing provides insights into the evolution of gene families encoding plant cell wall-degrading enzymes in longhorned beetles.</title>
        <authorList>
            <person name="Shin N.R."/>
            <person name="Okamura Y."/>
            <person name="Kirsch R."/>
            <person name="Pauchet Y."/>
        </authorList>
    </citation>
    <scope>NUCLEOTIDE SEQUENCE</scope>
    <source>
        <strain evidence="11">AMC_N1</strain>
    </source>
</reference>
<evidence type="ECO:0000259" key="10">
    <source>
        <dbReference type="PROSITE" id="PS50929"/>
    </source>
</evidence>
<keyword evidence="2" id="KW-0813">Transport</keyword>
<evidence type="ECO:0000256" key="2">
    <source>
        <dbReference type="ARBA" id="ARBA00022448"/>
    </source>
</evidence>
<feature type="transmembrane region" description="Helical" evidence="9">
    <location>
        <begin position="130"/>
        <end position="148"/>
    </location>
</feature>
<feature type="transmembrane region" description="Helical" evidence="9">
    <location>
        <begin position="102"/>
        <end position="124"/>
    </location>
</feature>
<dbReference type="PROSITE" id="PS50929">
    <property type="entry name" value="ABC_TM1F"/>
    <property type="match status" value="1"/>
</dbReference>
<dbReference type="InterPro" id="IPR036640">
    <property type="entry name" value="ABC1_TM_sf"/>
</dbReference>
<sequence>MALIILYNPSPSHYAQCKSNSGHVDFVDSKKKQPSVLPALVKSFGHIFIFGAVLKLLQDVIIFVGPQILGKSLKISNKARKETTVGEIVNLMTVDAQKFIDLTAYINTIWSAPLQIILAIYFLWNELGPSVLAGVAVMIMLIPVNGYIANKVKTLRIKEMKKKTNVQS</sequence>
<dbReference type="GO" id="GO:0016020">
    <property type="term" value="C:membrane"/>
    <property type="evidence" value="ECO:0007669"/>
    <property type="project" value="InterPro"/>
</dbReference>
<keyword evidence="4" id="KW-0677">Repeat</keyword>
<gene>
    <name evidence="11" type="ORF">NQ318_007616</name>
</gene>
<evidence type="ECO:0000256" key="6">
    <source>
        <dbReference type="ARBA" id="ARBA00022840"/>
    </source>
</evidence>
<evidence type="ECO:0000256" key="4">
    <source>
        <dbReference type="ARBA" id="ARBA00022737"/>
    </source>
</evidence>
<dbReference type="EMBL" id="JAPWTK010000522">
    <property type="protein sequence ID" value="KAJ8938901.1"/>
    <property type="molecule type" value="Genomic_DNA"/>
</dbReference>
<evidence type="ECO:0000256" key="3">
    <source>
        <dbReference type="ARBA" id="ARBA00022692"/>
    </source>
</evidence>
<evidence type="ECO:0000256" key="8">
    <source>
        <dbReference type="ARBA" id="ARBA00023136"/>
    </source>
</evidence>
<keyword evidence="8 9" id="KW-0472">Membrane</keyword>
<keyword evidence="3 9" id="KW-0812">Transmembrane</keyword>
<comment type="caution">
    <text evidence="11">The sequence shown here is derived from an EMBL/GenBank/DDBJ whole genome shotgun (WGS) entry which is preliminary data.</text>
</comment>
<evidence type="ECO:0000256" key="7">
    <source>
        <dbReference type="ARBA" id="ARBA00022989"/>
    </source>
</evidence>
<organism evidence="11 12">
    <name type="scientific">Aromia moschata</name>
    <dbReference type="NCBI Taxonomy" id="1265417"/>
    <lineage>
        <taxon>Eukaryota</taxon>
        <taxon>Metazoa</taxon>
        <taxon>Ecdysozoa</taxon>
        <taxon>Arthropoda</taxon>
        <taxon>Hexapoda</taxon>
        <taxon>Insecta</taxon>
        <taxon>Pterygota</taxon>
        <taxon>Neoptera</taxon>
        <taxon>Endopterygota</taxon>
        <taxon>Coleoptera</taxon>
        <taxon>Polyphaga</taxon>
        <taxon>Cucujiformia</taxon>
        <taxon>Chrysomeloidea</taxon>
        <taxon>Cerambycidae</taxon>
        <taxon>Cerambycinae</taxon>
        <taxon>Callichromatini</taxon>
        <taxon>Aromia</taxon>
    </lineage>
</organism>
<comment type="subcellular location">
    <subcellularLocation>
        <location evidence="1">Endomembrane system</location>
        <topology evidence="1">Multi-pass membrane protein</topology>
    </subcellularLocation>
</comment>
<dbReference type="GO" id="GO:0140359">
    <property type="term" value="F:ABC-type transporter activity"/>
    <property type="evidence" value="ECO:0007669"/>
    <property type="project" value="InterPro"/>
</dbReference>
<keyword evidence="12" id="KW-1185">Reference proteome</keyword>
<dbReference type="InterPro" id="IPR050173">
    <property type="entry name" value="ABC_transporter_C-like"/>
</dbReference>
<accession>A0AAV8XJY6</accession>
<dbReference type="GO" id="GO:0012505">
    <property type="term" value="C:endomembrane system"/>
    <property type="evidence" value="ECO:0007669"/>
    <property type="project" value="UniProtKB-SubCell"/>
</dbReference>
<dbReference type="SUPFAM" id="SSF90123">
    <property type="entry name" value="ABC transporter transmembrane region"/>
    <property type="match status" value="1"/>
</dbReference>
<evidence type="ECO:0000313" key="11">
    <source>
        <dbReference type="EMBL" id="KAJ8938901.1"/>
    </source>
</evidence>
<name>A0AAV8XJY6_9CUCU</name>
<dbReference type="PANTHER" id="PTHR24223">
    <property type="entry name" value="ATP-BINDING CASSETTE SUB-FAMILY C"/>
    <property type="match status" value="1"/>
</dbReference>
<evidence type="ECO:0000313" key="12">
    <source>
        <dbReference type="Proteomes" id="UP001162162"/>
    </source>
</evidence>
<evidence type="ECO:0000256" key="5">
    <source>
        <dbReference type="ARBA" id="ARBA00022741"/>
    </source>
</evidence>
<feature type="domain" description="ABC transmembrane type-1" evidence="10">
    <location>
        <begin position="39"/>
        <end position="168"/>
    </location>
</feature>
<evidence type="ECO:0000256" key="1">
    <source>
        <dbReference type="ARBA" id="ARBA00004127"/>
    </source>
</evidence>
<dbReference type="PANTHER" id="PTHR24223:SF443">
    <property type="entry name" value="MULTIDRUG-RESISTANCE LIKE PROTEIN 1, ISOFORM I"/>
    <property type="match status" value="1"/>
</dbReference>
<keyword evidence="5" id="KW-0547">Nucleotide-binding</keyword>
<dbReference type="InterPro" id="IPR011527">
    <property type="entry name" value="ABC1_TM_dom"/>
</dbReference>
<dbReference type="AlphaFoldDB" id="A0AAV8XJY6"/>
<dbReference type="GO" id="GO:0005524">
    <property type="term" value="F:ATP binding"/>
    <property type="evidence" value="ECO:0007669"/>
    <property type="project" value="UniProtKB-KW"/>
</dbReference>
<dbReference type="Pfam" id="PF00664">
    <property type="entry name" value="ABC_membrane"/>
    <property type="match status" value="1"/>
</dbReference>
<dbReference type="Proteomes" id="UP001162162">
    <property type="component" value="Unassembled WGS sequence"/>
</dbReference>
<keyword evidence="6" id="KW-0067">ATP-binding</keyword>
<feature type="transmembrane region" description="Helical" evidence="9">
    <location>
        <begin position="44"/>
        <end position="64"/>
    </location>
</feature>